<name>A0A212QSH8_9PROT</name>
<dbReference type="SUPFAM" id="SSF52151">
    <property type="entry name" value="FabD/lysophospholipase-like"/>
    <property type="match status" value="1"/>
</dbReference>
<protein>
    <recommendedName>
        <fullName evidence="2 6">Malonyl CoA-acyl carrier protein transacylase</fullName>
        <ecNumber evidence="1 6">2.3.1.39</ecNumber>
    </recommendedName>
</protein>
<keyword evidence="3 6" id="KW-0808">Transferase</keyword>
<reference evidence="9 10" key="1">
    <citation type="submission" date="2017-06" db="EMBL/GenBank/DDBJ databases">
        <authorList>
            <person name="Kim H.J."/>
            <person name="Triplett B.A."/>
        </authorList>
    </citation>
    <scope>NUCLEOTIDE SEQUENCE [LARGE SCALE GENOMIC DNA]</scope>
    <source>
        <strain evidence="9 10">B29T1</strain>
    </source>
</reference>
<dbReference type="SUPFAM" id="SSF55048">
    <property type="entry name" value="Probable ACP-binding domain of malonyl-CoA ACP transacylase"/>
    <property type="match status" value="1"/>
</dbReference>
<dbReference type="PIRSF" id="PIRSF000446">
    <property type="entry name" value="Mct"/>
    <property type="match status" value="1"/>
</dbReference>
<comment type="similarity">
    <text evidence="6">Belongs to the fabD family.</text>
</comment>
<evidence type="ECO:0000256" key="7">
    <source>
        <dbReference type="PIRSR" id="PIRSR000446-1"/>
    </source>
</evidence>
<feature type="domain" description="Malonyl-CoA:ACP transacylase (MAT)" evidence="8">
    <location>
        <begin position="6"/>
        <end position="305"/>
    </location>
</feature>
<dbReference type="InterPro" id="IPR001227">
    <property type="entry name" value="Ac_transferase_dom_sf"/>
</dbReference>
<dbReference type="GO" id="GO:0005829">
    <property type="term" value="C:cytosol"/>
    <property type="evidence" value="ECO:0007669"/>
    <property type="project" value="TreeGrafter"/>
</dbReference>
<feature type="active site" evidence="7">
    <location>
        <position position="95"/>
    </location>
</feature>
<evidence type="ECO:0000256" key="2">
    <source>
        <dbReference type="ARBA" id="ARBA00018953"/>
    </source>
</evidence>
<accession>A0A212QSH8</accession>
<dbReference type="InterPro" id="IPR050858">
    <property type="entry name" value="Mal-CoA-ACP_Trans/PKS_FabD"/>
</dbReference>
<gene>
    <name evidence="9" type="ORF">SAMN07250955_103125</name>
</gene>
<dbReference type="PANTHER" id="PTHR42681:SF1">
    <property type="entry name" value="MALONYL-COA-ACYL CARRIER PROTEIN TRANSACYLASE, MITOCHONDRIAL"/>
    <property type="match status" value="1"/>
</dbReference>
<dbReference type="InterPro" id="IPR024925">
    <property type="entry name" value="Malonyl_CoA-ACP_transAc"/>
</dbReference>
<dbReference type="AlphaFoldDB" id="A0A212QSH8"/>
<dbReference type="EMBL" id="FYEH01000003">
    <property type="protein sequence ID" value="SNB62464.1"/>
    <property type="molecule type" value="Genomic_DNA"/>
</dbReference>
<organism evidence="9 10">
    <name type="scientific">Arboricoccus pini</name>
    <dbReference type="NCBI Taxonomy" id="1963835"/>
    <lineage>
        <taxon>Bacteria</taxon>
        <taxon>Pseudomonadati</taxon>
        <taxon>Pseudomonadota</taxon>
        <taxon>Alphaproteobacteria</taxon>
        <taxon>Geminicoccales</taxon>
        <taxon>Geminicoccaceae</taxon>
        <taxon>Arboricoccus</taxon>
    </lineage>
</organism>
<dbReference type="NCBIfam" id="TIGR00128">
    <property type="entry name" value="fabD"/>
    <property type="match status" value="1"/>
</dbReference>
<dbReference type="InterPro" id="IPR016035">
    <property type="entry name" value="Acyl_Trfase/lysoPLipase"/>
</dbReference>
<evidence type="ECO:0000256" key="1">
    <source>
        <dbReference type="ARBA" id="ARBA00013258"/>
    </source>
</evidence>
<comment type="catalytic activity">
    <reaction evidence="5 6">
        <text>holo-[ACP] + malonyl-CoA = malonyl-[ACP] + CoA</text>
        <dbReference type="Rhea" id="RHEA:41792"/>
        <dbReference type="Rhea" id="RHEA-COMP:9623"/>
        <dbReference type="Rhea" id="RHEA-COMP:9685"/>
        <dbReference type="ChEBI" id="CHEBI:57287"/>
        <dbReference type="ChEBI" id="CHEBI:57384"/>
        <dbReference type="ChEBI" id="CHEBI:64479"/>
        <dbReference type="ChEBI" id="CHEBI:78449"/>
        <dbReference type="EC" id="2.3.1.39"/>
    </reaction>
</comment>
<dbReference type="Gene3D" id="3.40.366.10">
    <property type="entry name" value="Malonyl-Coenzyme A Acyl Carrier Protein, domain 2"/>
    <property type="match status" value="1"/>
</dbReference>
<dbReference type="Pfam" id="PF00698">
    <property type="entry name" value="Acyl_transf_1"/>
    <property type="match status" value="1"/>
</dbReference>
<dbReference type="PANTHER" id="PTHR42681">
    <property type="entry name" value="MALONYL-COA-ACYL CARRIER PROTEIN TRANSACYLASE, MITOCHONDRIAL"/>
    <property type="match status" value="1"/>
</dbReference>
<evidence type="ECO:0000313" key="9">
    <source>
        <dbReference type="EMBL" id="SNB62464.1"/>
    </source>
</evidence>
<dbReference type="InterPro" id="IPR014043">
    <property type="entry name" value="Acyl_transferase_dom"/>
</dbReference>
<evidence type="ECO:0000256" key="4">
    <source>
        <dbReference type="ARBA" id="ARBA00023315"/>
    </source>
</evidence>
<dbReference type="Proteomes" id="UP000197065">
    <property type="component" value="Unassembled WGS sequence"/>
</dbReference>
<dbReference type="GO" id="GO:0004314">
    <property type="term" value="F:[acyl-carrier-protein] S-malonyltransferase activity"/>
    <property type="evidence" value="ECO:0007669"/>
    <property type="project" value="UniProtKB-EC"/>
</dbReference>
<dbReference type="Gene3D" id="3.30.70.250">
    <property type="entry name" value="Malonyl-CoA ACP transacylase, ACP-binding"/>
    <property type="match status" value="1"/>
</dbReference>
<sequence>MTTIAVFPGQGAQTVGMGRALYEALPVAREVFQAVDDALGFSLSKIAFDGPADTLTLTENAQPALMATSLAAFRALEQILGAPLGTRIDFVAGHSLGEYSALVAAGALDLGAAARLLRLRGQAMQRAVPAGQGAMAAVLGLPTDEVEALARSAAARGVCELANDNSDGQAVLSGDRAAVEYAVDLAKSKGARRAVLLDVSAPFHCSLMAGAADELAPALRAAQFSTPAVPLIANVTAAPARDPAVLPDLLVRQVTGRVRWRESMVRMREEQVSLLIEFGAGKVLGGMAKRALPDARILSVQTPDDVAVAAEALAQLAA</sequence>
<dbReference type="EC" id="2.3.1.39" evidence="1 6"/>
<dbReference type="FunFam" id="3.30.70.250:FF:000001">
    <property type="entry name" value="Malonyl CoA-acyl carrier protein transacylase"/>
    <property type="match status" value="1"/>
</dbReference>
<dbReference type="OrthoDB" id="9808564at2"/>
<evidence type="ECO:0000256" key="6">
    <source>
        <dbReference type="PIRNR" id="PIRNR000446"/>
    </source>
</evidence>
<dbReference type="GO" id="GO:0006633">
    <property type="term" value="P:fatty acid biosynthetic process"/>
    <property type="evidence" value="ECO:0007669"/>
    <property type="project" value="TreeGrafter"/>
</dbReference>
<evidence type="ECO:0000313" key="10">
    <source>
        <dbReference type="Proteomes" id="UP000197065"/>
    </source>
</evidence>
<evidence type="ECO:0000259" key="8">
    <source>
        <dbReference type="SMART" id="SM00827"/>
    </source>
</evidence>
<keyword evidence="10" id="KW-1185">Reference proteome</keyword>
<dbReference type="InterPro" id="IPR004410">
    <property type="entry name" value="Malonyl_CoA-ACP_transAc_FabD"/>
</dbReference>
<feature type="active site" evidence="7">
    <location>
        <position position="204"/>
    </location>
</feature>
<keyword evidence="4 6" id="KW-0012">Acyltransferase</keyword>
<dbReference type="RefSeq" id="WP_088560368.1">
    <property type="nucleotide sequence ID" value="NZ_FYEH01000003.1"/>
</dbReference>
<evidence type="ECO:0000256" key="3">
    <source>
        <dbReference type="ARBA" id="ARBA00022679"/>
    </source>
</evidence>
<proteinExistence type="inferred from homology"/>
<dbReference type="SMART" id="SM00827">
    <property type="entry name" value="PKS_AT"/>
    <property type="match status" value="1"/>
</dbReference>
<dbReference type="InterPro" id="IPR016036">
    <property type="entry name" value="Malonyl_transacylase_ACP-bd"/>
</dbReference>
<evidence type="ECO:0000256" key="5">
    <source>
        <dbReference type="ARBA" id="ARBA00048462"/>
    </source>
</evidence>